<accession>A0A0J8AX29</accession>
<evidence type="ECO:0000313" key="1">
    <source>
        <dbReference type="EMBL" id="KMS93399.1"/>
    </source>
</evidence>
<reference evidence="1 2" key="1">
    <citation type="journal article" date="2014" name="Nature">
        <title>The genome of the recently domesticated crop plant sugar beet (Beta vulgaris).</title>
        <authorList>
            <person name="Dohm J.C."/>
            <person name="Minoche A.E."/>
            <person name="Holtgrawe D."/>
            <person name="Capella-Gutierrez S."/>
            <person name="Zakrzewski F."/>
            <person name="Tafer H."/>
            <person name="Rupp O."/>
            <person name="Sorensen T.R."/>
            <person name="Stracke R."/>
            <person name="Reinhardt R."/>
            <person name="Goesmann A."/>
            <person name="Kraft T."/>
            <person name="Schulz B."/>
            <person name="Stadler P.F."/>
            <person name="Schmidt T."/>
            <person name="Gabaldon T."/>
            <person name="Lehrach H."/>
            <person name="Weisshaar B."/>
            <person name="Himmelbauer H."/>
        </authorList>
    </citation>
    <scope>NUCLEOTIDE SEQUENCE [LARGE SCALE GENOMIC DNA]</scope>
    <source>
        <tissue evidence="1">Taproot</tissue>
    </source>
</reference>
<dbReference type="Proteomes" id="UP000035740">
    <property type="component" value="Unassembled WGS sequence"/>
</dbReference>
<keyword evidence="2" id="KW-1185">Reference proteome</keyword>
<feature type="non-terminal residue" evidence="1">
    <location>
        <position position="1"/>
    </location>
</feature>
<proteinExistence type="predicted"/>
<evidence type="ECO:0000313" key="2">
    <source>
        <dbReference type="Proteomes" id="UP000035740"/>
    </source>
</evidence>
<dbReference type="EMBL" id="KQ103187">
    <property type="protein sequence ID" value="KMS93399.1"/>
    <property type="molecule type" value="Genomic_DNA"/>
</dbReference>
<gene>
    <name evidence="1" type="ORF">BVRB_031870</name>
</gene>
<dbReference type="Gene3D" id="3.40.140.10">
    <property type="entry name" value="Cytidine Deaminase, domain 2"/>
    <property type="match status" value="1"/>
</dbReference>
<dbReference type="Gramene" id="KMS93399">
    <property type="protein sequence ID" value="KMS93399"/>
    <property type="gene ID" value="BVRB_031870"/>
</dbReference>
<protein>
    <submittedName>
        <fullName evidence="1">Uncharacterized protein</fullName>
    </submittedName>
</protein>
<organism evidence="1 2">
    <name type="scientific">Beta vulgaris subsp. vulgaris</name>
    <name type="common">Beet</name>
    <dbReference type="NCBI Taxonomy" id="3555"/>
    <lineage>
        <taxon>Eukaryota</taxon>
        <taxon>Viridiplantae</taxon>
        <taxon>Streptophyta</taxon>
        <taxon>Embryophyta</taxon>
        <taxon>Tracheophyta</taxon>
        <taxon>Spermatophyta</taxon>
        <taxon>Magnoliopsida</taxon>
        <taxon>eudicotyledons</taxon>
        <taxon>Gunneridae</taxon>
        <taxon>Pentapetalae</taxon>
        <taxon>Caryophyllales</taxon>
        <taxon>Chenopodiaceae</taxon>
        <taxon>Betoideae</taxon>
        <taxon>Beta</taxon>
    </lineage>
</organism>
<sequence length="119" mass="13503">WPEHDCAKTPGISESPEPILTSGGYRDSVNAVKRIRMHSDLPWVFLSHVEPNTLKNIETCGFLLGKLSPTDDYVVTEVCLDMTILNVLNVVLSFTFRRKLGQQMNVMFDLMEMKLSENT</sequence>
<name>A0A0J8AX29_BETVV</name>
<dbReference type="AlphaFoldDB" id="A0A0J8AX29"/>